<reference evidence="1" key="2">
    <citation type="submission" date="2025-09" db="UniProtKB">
        <authorList>
            <consortium name="Ensembl"/>
        </authorList>
    </citation>
    <scope>IDENTIFICATION</scope>
</reference>
<proteinExistence type="predicted"/>
<organism evidence="1 2">
    <name type="scientific">Buteo japonicus</name>
    <dbReference type="NCBI Taxonomy" id="224669"/>
    <lineage>
        <taxon>Eukaryota</taxon>
        <taxon>Metazoa</taxon>
        <taxon>Chordata</taxon>
        <taxon>Craniata</taxon>
        <taxon>Vertebrata</taxon>
        <taxon>Euteleostomi</taxon>
        <taxon>Archelosauria</taxon>
        <taxon>Archosauria</taxon>
        <taxon>Dinosauria</taxon>
        <taxon>Saurischia</taxon>
        <taxon>Theropoda</taxon>
        <taxon>Coelurosauria</taxon>
        <taxon>Aves</taxon>
        <taxon>Neognathae</taxon>
        <taxon>Neoaves</taxon>
        <taxon>Telluraves</taxon>
        <taxon>Accipitrimorphae</taxon>
        <taxon>Accipitriformes</taxon>
        <taxon>Accipitridae</taxon>
        <taxon>Accipitrinae</taxon>
        <taxon>Buteo</taxon>
    </lineage>
</organism>
<accession>A0A8C0AZU8</accession>
<dbReference type="AlphaFoldDB" id="A0A8C0AZU8"/>
<reference evidence="1" key="1">
    <citation type="submission" date="2025-08" db="UniProtKB">
        <authorList>
            <consortium name="Ensembl"/>
        </authorList>
    </citation>
    <scope>IDENTIFICATION</scope>
</reference>
<protein>
    <submittedName>
        <fullName evidence="1">Uncharacterized protein</fullName>
    </submittedName>
</protein>
<keyword evidence="2" id="KW-1185">Reference proteome</keyword>
<evidence type="ECO:0000313" key="1">
    <source>
        <dbReference type="Ensembl" id="ENSBJAP00000009554.1"/>
    </source>
</evidence>
<dbReference type="Proteomes" id="UP000694555">
    <property type="component" value="Unplaced"/>
</dbReference>
<sequence>MKVSLVEHYCSPSLHPKSLPAIPDTAVCCFTCTWQKLSRKYMKDYFYTTSRYQQPAVAWVWALPCAGSLWLSPTNLPPKGPRVRLVGVLFGIGHHSVLARRDAFQLQGDG</sequence>
<evidence type="ECO:0000313" key="2">
    <source>
        <dbReference type="Proteomes" id="UP000694555"/>
    </source>
</evidence>
<name>A0A8C0AZU8_9AVES</name>
<dbReference type="Ensembl" id="ENSBJAT00000009826.1">
    <property type="protein sequence ID" value="ENSBJAP00000009554.1"/>
    <property type="gene ID" value="ENSBJAG00000006553.1"/>
</dbReference>